<reference evidence="1" key="4">
    <citation type="submission" date="2019-03" db="UniProtKB">
        <authorList>
            <consortium name="EnsemblPlants"/>
        </authorList>
    </citation>
    <scope>IDENTIFICATION</scope>
</reference>
<reference evidence="2" key="2">
    <citation type="journal article" date="2017" name="Nat. Plants">
        <title>The Aegilops tauschii genome reveals multiple impacts of transposons.</title>
        <authorList>
            <person name="Zhao G."/>
            <person name="Zou C."/>
            <person name="Li K."/>
            <person name="Wang K."/>
            <person name="Li T."/>
            <person name="Gao L."/>
            <person name="Zhang X."/>
            <person name="Wang H."/>
            <person name="Yang Z."/>
            <person name="Liu X."/>
            <person name="Jiang W."/>
            <person name="Mao L."/>
            <person name="Kong X."/>
            <person name="Jiao Y."/>
            <person name="Jia J."/>
        </authorList>
    </citation>
    <scope>NUCLEOTIDE SEQUENCE [LARGE SCALE GENOMIC DNA]</scope>
    <source>
        <strain evidence="2">cv. AL8/78</strain>
    </source>
</reference>
<keyword evidence="2" id="KW-1185">Reference proteome</keyword>
<accession>A0A453JE60</accession>
<evidence type="ECO:0000313" key="1">
    <source>
        <dbReference type="EnsemblPlants" id="AET4Gv20886300.1"/>
    </source>
</evidence>
<proteinExistence type="predicted"/>
<dbReference type="AlphaFoldDB" id="A0A453JE60"/>
<reference evidence="1" key="3">
    <citation type="journal article" date="2017" name="Nature">
        <title>Genome sequence of the progenitor of the wheat D genome Aegilops tauschii.</title>
        <authorList>
            <person name="Luo M.C."/>
            <person name="Gu Y.Q."/>
            <person name="Puiu D."/>
            <person name="Wang H."/>
            <person name="Twardziok S.O."/>
            <person name="Deal K.R."/>
            <person name="Huo N."/>
            <person name="Zhu T."/>
            <person name="Wang L."/>
            <person name="Wang Y."/>
            <person name="McGuire P.E."/>
            <person name="Liu S."/>
            <person name="Long H."/>
            <person name="Ramasamy R.K."/>
            <person name="Rodriguez J.C."/>
            <person name="Van S.L."/>
            <person name="Yuan L."/>
            <person name="Wang Z."/>
            <person name="Xia Z."/>
            <person name="Xiao L."/>
            <person name="Anderson O.D."/>
            <person name="Ouyang S."/>
            <person name="Liang Y."/>
            <person name="Zimin A.V."/>
            <person name="Pertea G."/>
            <person name="Qi P."/>
            <person name="Bennetzen J.L."/>
            <person name="Dai X."/>
            <person name="Dawson M.W."/>
            <person name="Muller H.G."/>
            <person name="Kugler K."/>
            <person name="Rivarola-Duarte L."/>
            <person name="Spannagl M."/>
            <person name="Mayer K.F.X."/>
            <person name="Lu F.H."/>
            <person name="Bevan M.W."/>
            <person name="Leroy P."/>
            <person name="Li P."/>
            <person name="You F.M."/>
            <person name="Sun Q."/>
            <person name="Liu Z."/>
            <person name="Lyons E."/>
            <person name="Wicker T."/>
            <person name="Salzberg S.L."/>
            <person name="Devos K.M."/>
            <person name="Dvorak J."/>
        </authorList>
    </citation>
    <scope>NUCLEOTIDE SEQUENCE [LARGE SCALE GENOMIC DNA]</scope>
    <source>
        <strain evidence="1">cv. AL8/78</strain>
    </source>
</reference>
<reference evidence="1" key="5">
    <citation type="journal article" date="2021" name="G3 (Bethesda)">
        <title>Aegilops tauschii genome assembly Aet v5.0 features greater sequence contiguity and improved annotation.</title>
        <authorList>
            <person name="Wang L."/>
            <person name="Zhu T."/>
            <person name="Rodriguez J.C."/>
            <person name="Deal K.R."/>
            <person name="Dubcovsky J."/>
            <person name="McGuire P.E."/>
            <person name="Lux T."/>
            <person name="Spannagl M."/>
            <person name="Mayer K.F.X."/>
            <person name="Baldrich P."/>
            <person name="Meyers B.C."/>
            <person name="Huo N."/>
            <person name="Gu Y.Q."/>
            <person name="Zhou H."/>
            <person name="Devos K.M."/>
            <person name="Bennetzen J.L."/>
            <person name="Unver T."/>
            <person name="Budak H."/>
            <person name="Gulick P.J."/>
            <person name="Galiba G."/>
            <person name="Kalapos B."/>
            <person name="Nelson D.R."/>
            <person name="Li P."/>
            <person name="You F.M."/>
            <person name="Luo M.C."/>
            <person name="Dvorak J."/>
        </authorList>
    </citation>
    <scope>NUCLEOTIDE SEQUENCE [LARGE SCALE GENOMIC DNA]</scope>
    <source>
        <strain evidence="1">cv. AL8/78</strain>
    </source>
</reference>
<sequence>MQICAAVWSLPDIKSSSVCAVPAGSSNSSAAVRQKEMTKLYKIRSHAHIRALLARADELGRSHKFMLVNLVSLESVRIARESYALLCPLIMEAMFWSCGELDSLSVVAGLSLEIQKLEQDLLPQLMVLMRPSWNGAPWKPSYS</sequence>
<dbReference type="EnsemblPlants" id="AET4Gv20886300.1">
    <property type="protein sequence ID" value="AET4Gv20886300.1"/>
    <property type="gene ID" value="AET4Gv20886300"/>
</dbReference>
<organism evidence="1 2">
    <name type="scientific">Aegilops tauschii subsp. strangulata</name>
    <name type="common">Goatgrass</name>
    <dbReference type="NCBI Taxonomy" id="200361"/>
    <lineage>
        <taxon>Eukaryota</taxon>
        <taxon>Viridiplantae</taxon>
        <taxon>Streptophyta</taxon>
        <taxon>Embryophyta</taxon>
        <taxon>Tracheophyta</taxon>
        <taxon>Spermatophyta</taxon>
        <taxon>Magnoliopsida</taxon>
        <taxon>Liliopsida</taxon>
        <taxon>Poales</taxon>
        <taxon>Poaceae</taxon>
        <taxon>BOP clade</taxon>
        <taxon>Pooideae</taxon>
        <taxon>Triticodae</taxon>
        <taxon>Triticeae</taxon>
        <taxon>Triticinae</taxon>
        <taxon>Aegilops</taxon>
    </lineage>
</organism>
<name>A0A453JE60_AEGTS</name>
<dbReference type="Gramene" id="AET4Gv20886300.1">
    <property type="protein sequence ID" value="AET4Gv20886300.1"/>
    <property type="gene ID" value="AET4Gv20886300"/>
</dbReference>
<evidence type="ECO:0000313" key="2">
    <source>
        <dbReference type="Proteomes" id="UP000015105"/>
    </source>
</evidence>
<dbReference type="Proteomes" id="UP000015105">
    <property type="component" value="Chromosome 4D"/>
</dbReference>
<protein>
    <submittedName>
        <fullName evidence="1">Uncharacterized protein</fullName>
    </submittedName>
</protein>
<reference evidence="2" key="1">
    <citation type="journal article" date="2014" name="Science">
        <title>Ancient hybridizations among the ancestral genomes of bread wheat.</title>
        <authorList>
            <consortium name="International Wheat Genome Sequencing Consortium,"/>
            <person name="Marcussen T."/>
            <person name="Sandve S.R."/>
            <person name="Heier L."/>
            <person name="Spannagl M."/>
            <person name="Pfeifer M."/>
            <person name="Jakobsen K.S."/>
            <person name="Wulff B.B."/>
            <person name="Steuernagel B."/>
            <person name="Mayer K.F."/>
            <person name="Olsen O.A."/>
        </authorList>
    </citation>
    <scope>NUCLEOTIDE SEQUENCE [LARGE SCALE GENOMIC DNA]</scope>
    <source>
        <strain evidence="2">cv. AL8/78</strain>
    </source>
</reference>